<gene>
    <name evidence="6" type="ORF">CONCODRAFT_35956</name>
</gene>
<name>A0A137PEA3_CONC2</name>
<evidence type="ECO:0000313" key="7">
    <source>
        <dbReference type="Proteomes" id="UP000070444"/>
    </source>
</evidence>
<dbReference type="FunFam" id="3.90.930.12:FF:000001">
    <property type="entry name" value="50S ribosomal protein L6"/>
    <property type="match status" value="1"/>
</dbReference>
<evidence type="ECO:0000256" key="1">
    <source>
        <dbReference type="ARBA" id="ARBA00009356"/>
    </source>
</evidence>
<dbReference type="NCBIfam" id="TIGR03654">
    <property type="entry name" value="L6_bact"/>
    <property type="match status" value="1"/>
</dbReference>
<dbReference type="GO" id="GO:0006412">
    <property type="term" value="P:translation"/>
    <property type="evidence" value="ECO:0007669"/>
    <property type="project" value="InterPro"/>
</dbReference>
<keyword evidence="7" id="KW-1185">Reference proteome</keyword>
<dbReference type="EMBL" id="KQ964438">
    <property type="protein sequence ID" value="KXN73333.1"/>
    <property type="molecule type" value="Genomic_DNA"/>
</dbReference>
<protein>
    <submittedName>
        <fullName evidence="6">Ribosomal protein L6</fullName>
    </submittedName>
</protein>
<comment type="similarity">
    <text evidence="1 4">Belongs to the universal ribosomal protein uL6 family.</text>
</comment>
<evidence type="ECO:0000256" key="2">
    <source>
        <dbReference type="ARBA" id="ARBA00022980"/>
    </source>
</evidence>
<dbReference type="OrthoDB" id="540873at2759"/>
<dbReference type="GO" id="GO:0003735">
    <property type="term" value="F:structural constituent of ribosome"/>
    <property type="evidence" value="ECO:0007669"/>
    <property type="project" value="EnsemblFungi"/>
</dbReference>
<dbReference type="InterPro" id="IPR020040">
    <property type="entry name" value="Ribosomal_uL6_a/b-dom"/>
</dbReference>
<dbReference type="PRINTS" id="PR00059">
    <property type="entry name" value="RIBOSOMALL6"/>
</dbReference>
<dbReference type="PANTHER" id="PTHR11655">
    <property type="entry name" value="60S/50S RIBOSOMAL PROTEIN L6/L9"/>
    <property type="match status" value="1"/>
</dbReference>
<dbReference type="PIRSF" id="PIRSF002162">
    <property type="entry name" value="Ribosomal_L6"/>
    <property type="match status" value="1"/>
</dbReference>
<dbReference type="GO" id="GO:0005762">
    <property type="term" value="C:mitochondrial large ribosomal subunit"/>
    <property type="evidence" value="ECO:0007669"/>
    <property type="project" value="EnsemblFungi"/>
</dbReference>
<dbReference type="PANTHER" id="PTHR11655:SF14">
    <property type="entry name" value="LARGE RIBOSOMAL SUBUNIT PROTEIN UL6M"/>
    <property type="match status" value="1"/>
</dbReference>
<reference evidence="6 7" key="1">
    <citation type="journal article" date="2015" name="Genome Biol. Evol.">
        <title>Phylogenomic analyses indicate that early fungi evolved digesting cell walls of algal ancestors of land plants.</title>
        <authorList>
            <person name="Chang Y."/>
            <person name="Wang S."/>
            <person name="Sekimoto S."/>
            <person name="Aerts A.L."/>
            <person name="Choi C."/>
            <person name="Clum A."/>
            <person name="LaButti K.M."/>
            <person name="Lindquist E.A."/>
            <person name="Yee Ngan C."/>
            <person name="Ohm R.A."/>
            <person name="Salamov A.A."/>
            <person name="Grigoriev I.V."/>
            <person name="Spatafora J.W."/>
            <person name="Berbee M.L."/>
        </authorList>
    </citation>
    <scope>NUCLEOTIDE SEQUENCE [LARGE SCALE GENOMIC DNA]</scope>
    <source>
        <strain evidence="6 7">NRRL 28638</strain>
    </source>
</reference>
<dbReference type="STRING" id="796925.A0A137PEA3"/>
<dbReference type="Proteomes" id="UP000070444">
    <property type="component" value="Unassembled WGS sequence"/>
</dbReference>
<dbReference type="GO" id="GO:0019843">
    <property type="term" value="F:rRNA binding"/>
    <property type="evidence" value="ECO:0007669"/>
    <property type="project" value="InterPro"/>
</dbReference>
<evidence type="ECO:0000313" key="6">
    <source>
        <dbReference type="EMBL" id="KXN73333.1"/>
    </source>
</evidence>
<dbReference type="AlphaFoldDB" id="A0A137PEA3"/>
<dbReference type="InterPro" id="IPR036789">
    <property type="entry name" value="Ribosomal_uL6-like_a/b-dom_sf"/>
</dbReference>
<dbReference type="InterPro" id="IPR019906">
    <property type="entry name" value="Ribosomal_uL6_bac-type"/>
</dbReference>
<dbReference type="Pfam" id="PF00347">
    <property type="entry name" value="Ribosomal_L6"/>
    <property type="match status" value="2"/>
</dbReference>
<dbReference type="InterPro" id="IPR000702">
    <property type="entry name" value="Ribosomal_uL6-like"/>
</dbReference>
<organism evidence="6 7">
    <name type="scientific">Conidiobolus coronatus (strain ATCC 28846 / CBS 209.66 / NRRL 28638)</name>
    <name type="common">Delacroixia coronata</name>
    <dbReference type="NCBI Taxonomy" id="796925"/>
    <lineage>
        <taxon>Eukaryota</taxon>
        <taxon>Fungi</taxon>
        <taxon>Fungi incertae sedis</taxon>
        <taxon>Zoopagomycota</taxon>
        <taxon>Entomophthoromycotina</taxon>
        <taxon>Entomophthoromycetes</taxon>
        <taxon>Entomophthorales</taxon>
        <taxon>Ancylistaceae</taxon>
        <taxon>Conidiobolus</taxon>
    </lineage>
</organism>
<dbReference type="SUPFAM" id="SSF56053">
    <property type="entry name" value="Ribosomal protein L6"/>
    <property type="match status" value="2"/>
</dbReference>
<evidence type="ECO:0000259" key="5">
    <source>
        <dbReference type="Pfam" id="PF00347"/>
    </source>
</evidence>
<accession>A0A137PEA3</accession>
<dbReference type="Gene3D" id="3.90.930.12">
    <property type="entry name" value="Ribosomal protein L6, alpha-beta domain"/>
    <property type="match status" value="2"/>
</dbReference>
<sequence length="224" mass="24861">MISTLAKNTLKTANQTYLRGFSTASAQLSHIGKASLYYPSDVTISLLNETSQNNFKYGEAKMLSVKGPLGEQRVPIVPFVKLDFLKEITESGNHELKVTVEDANIKHQKAMWGTTRALISNCIEGVTEGFTISLRMSGVGYRAMLEGNTIGLKCGYSHPINEPIPEGIQVKIPNPTKIIMTSIDKQKLMAFATKVRKWKKPEPYNGKGIFIGDEVVRRKEGKKK</sequence>
<keyword evidence="2 4" id="KW-0689">Ribosomal protein</keyword>
<dbReference type="OMA" id="RERHGLC"/>
<keyword evidence="3 4" id="KW-0687">Ribonucleoprotein</keyword>
<evidence type="ECO:0000256" key="3">
    <source>
        <dbReference type="ARBA" id="ARBA00023274"/>
    </source>
</evidence>
<feature type="domain" description="Large ribosomal subunit protein uL6 alpha-beta" evidence="5">
    <location>
        <begin position="61"/>
        <end position="129"/>
    </location>
</feature>
<evidence type="ECO:0000256" key="4">
    <source>
        <dbReference type="RuleBase" id="RU003869"/>
    </source>
</evidence>
<proteinExistence type="inferred from homology"/>
<feature type="domain" description="Large ribosomal subunit protein uL6 alpha-beta" evidence="5">
    <location>
        <begin position="138"/>
        <end position="209"/>
    </location>
</feature>